<dbReference type="Proteomes" id="UP001066276">
    <property type="component" value="Chromosome 5"/>
</dbReference>
<dbReference type="EMBL" id="JANPWB010000009">
    <property type="protein sequence ID" value="KAJ1153109.1"/>
    <property type="molecule type" value="Genomic_DNA"/>
</dbReference>
<sequence>MSGAIPHHGEAKRKRTNRGPPLFAMEYVGTTSMVEHMHLDKSEKFTELIQAMQNLKTSLELQLEALMINVGLLREDHKKLK</sequence>
<evidence type="ECO:0000313" key="2">
    <source>
        <dbReference type="EMBL" id="KAJ1153109.1"/>
    </source>
</evidence>
<accession>A0AAV7RPN5</accession>
<keyword evidence="3" id="KW-1185">Reference proteome</keyword>
<evidence type="ECO:0000256" key="1">
    <source>
        <dbReference type="SAM" id="MobiDB-lite"/>
    </source>
</evidence>
<reference evidence="2" key="1">
    <citation type="journal article" date="2022" name="bioRxiv">
        <title>Sequencing and chromosome-scale assembly of the giantPleurodeles waltlgenome.</title>
        <authorList>
            <person name="Brown T."/>
            <person name="Elewa A."/>
            <person name="Iarovenko S."/>
            <person name="Subramanian E."/>
            <person name="Araus A.J."/>
            <person name="Petzold A."/>
            <person name="Susuki M."/>
            <person name="Suzuki K.-i.T."/>
            <person name="Hayashi T."/>
            <person name="Toyoda A."/>
            <person name="Oliveira C."/>
            <person name="Osipova E."/>
            <person name="Leigh N.D."/>
            <person name="Simon A."/>
            <person name="Yun M.H."/>
        </authorList>
    </citation>
    <scope>NUCLEOTIDE SEQUENCE</scope>
    <source>
        <strain evidence="2">20211129_DDA</strain>
        <tissue evidence="2">Liver</tissue>
    </source>
</reference>
<proteinExistence type="predicted"/>
<name>A0AAV7RPN5_PLEWA</name>
<gene>
    <name evidence="2" type="ORF">NDU88_005875</name>
</gene>
<feature type="region of interest" description="Disordered" evidence="1">
    <location>
        <begin position="1"/>
        <end position="21"/>
    </location>
</feature>
<comment type="caution">
    <text evidence="2">The sequence shown here is derived from an EMBL/GenBank/DDBJ whole genome shotgun (WGS) entry which is preliminary data.</text>
</comment>
<dbReference type="AlphaFoldDB" id="A0AAV7RPN5"/>
<evidence type="ECO:0000313" key="3">
    <source>
        <dbReference type="Proteomes" id="UP001066276"/>
    </source>
</evidence>
<organism evidence="2 3">
    <name type="scientific">Pleurodeles waltl</name>
    <name type="common">Iberian ribbed newt</name>
    <dbReference type="NCBI Taxonomy" id="8319"/>
    <lineage>
        <taxon>Eukaryota</taxon>
        <taxon>Metazoa</taxon>
        <taxon>Chordata</taxon>
        <taxon>Craniata</taxon>
        <taxon>Vertebrata</taxon>
        <taxon>Euteleostomi</taxon>
        <taxon>Amphibia</taxon>
        <taxon>Batrachia</taxon>
        <taxon>Caudata</taxon>
        <taxon>Salamandroidea</taxon>
        <taxon>Salamandridae</taxon>
        <taxon>Pleurodelinae</taxon>
        <taxon>Pleurodeles</taxon>
    </lineage>
</organism>
<protein>
    <submittedName>
        <fullName evidence="2">Uncharacterized protein</fullName>
    </submittedName>
</protein>